<feature type="compositionally biased region" description="Basic and acidic residues" evidence="1">
    <location>
        <begin position="405"/>
        <end position="416"/>
    </location>
</feature>
<evidence type="ECO:0000313" key="2">
    <source>
        <dbReference type="EMBL" id="NNH73829.1"/>
    </source>
</evidence>
<reference evidence="2 3" key="1">
    <citation type="submission" date="2020-05" db="EMBL/GenBank/DDBJ databases">
        <title>MicrobeNet Type strains.</title>
        <authorList>
            <person name="Nicholson A.C."/>
        </authorList>
    </citation>
    <scope>NUCLEOTIDE SEQUENCE [LARGE SCALE GENOMIC DNA]</scope>
    <source>
        <strain evidence="2 3">JCM 3224</strain>
    </source>
</reference>
<evidence type="ECO:0000313" key="3">
    <source>
        <dbReference type="Proteomes" id="UP000586827"/>
    </source>
</evidence>
<feature type="compositionally biased region" description="Basic and acidic residues" evidence="1">
    <location>
        <begin position="119"/>
        <end position="131"/>
    </location>
</feature>
<gene>
    <name evidence="2" type="ORF">HLB23_28920</name>
</gene>
<organism evidence="2 3">
    <name type="scientific">Nocardia uniformis</name>
    <dbReference type="NCBI Taxonomy" id="53432"/>
    <lineage>
        <taxon>Bacteria</taxon>
        <taxon>Bacillati</taxon>
        <taxon>Actinomycetota</taxon>
        <taxon>Actinomycetes</taxon>
        <taxon>Mycobacteriales</taxon>
        <taxon>Nocardiaceae</taxon>
        <taxon>Nocardia</taxon>
    </lineage>
</organism>
<feature type="region of interest" description="Disordered" evidence="1">
    <location>
        <begin position="90"/>
        <end position="136"/>
    </location>
</feature>
<dbReference type="Proteomes" id="UP000586827">
    <property type="component" value="Unassembled WGS sequence"/>
</dbReference>
<dbReference type="AlphaFoldDB" id="A0A849CEL9"/>
<evidence type="ECO:0000256" key="1">
    <source>
        <dbReference type="SAM" id="MobiDB-lite"/>
    </source>
</evidence>
<name>A0A849CEL9_9NOCA</name>
<accession>A0A849CEL9</accession>
<feature type="compositionally biased region" description="Polar residues" evidence="1">
    <location>
        <begin position="385"/>
        <end position="401"/>
    </location>
</feature>
<dbReference type="RefSeq" id="WP_067521819.1">
    <property type="nucleotide sequence ID" value="NZ_JABELX010000011.1"/>
</dbReference>
<feature type="region of interest" description="Disordered" evidence="1">
    <location>
        <begin position="358"/>
        <end position="434"/>
    </location>
</feature>
<feature type="compositionally biased region" description="Polar residues" evidence="1">
    <location>
        <begin position="98"/>
        <end position="113"/>
    </location>
</feature>
<proteinExistence type="predicted"/>
<dbReference type="EMBL" id="JABELX010000011">
    <property type="protein sequence ID" value="NNH73829.1"/>
    <property type="molecule type" value="Genomic_DNA"/>
</dbReference>
<feature type="compositionally biased region" description="Basic and acidic residues" evidence="1">
    <location>
        <begin position="366"/>
        <end position="377"/>
    </location>
</feature>
<comment type="caution">
    <text evidence="2">The sequence shown here is derived from an EMBL/GenBank/DDBJ whole genome shotgun (WGS) entry which is preliminary data.</text>
</comment>
<keyword evidence="3" id="KW-1185">Reference proteome</keyword>
<protein>
    <submittedName>
        <fullName evidence="2">Uncharacterized protein</fullName>
    </submittedName>
</protein>
<sequence>MNTPTQPDPSESLRAIRTLVQAQDLRTAKQQLRQLQSGADDPTWAMIVEIANTLRFKTHAVALTKLRKLWRDNEQFRPLIEACVPKANERQHIPPNTPAQSFAATGDRTNATRASKVKTRTEPDRRVEPGRRVRNPNAKVVDDYEKALARDERDEPGTPRSEPIIDRHDYDIDVLTHVATTLCVSCRLERAAIDRHTERVQDGHGDDGLCGECRSLGRPGLPELPSGHTLADQVHARLDYLAEHFTAEDRGIFRQEWRYADRHARPIISAWVKANTTAGPEPAPLTAESSTLNDWCTQCGEYRYIAHTAADEVTKLCIDCDPRNQQTLVPAGSIEVRHNQYDREIRDTASQVDAVRVADSVSGRGGQKERPRPRETSKGAAVGQLSPTKSPAPKPQTTGANTPFEKARVVAQERRRAIGRSTGGGIVAKRSIRR</sequence>